<reference evidence="2" key="1">
    <citation type="submission" date="2020-12" db="UniProtKB">
        <authorList>
            <consortium name="WormBaseParasite"/>
        </authorList>
    </citation>
    <scope>IDENTIFICATION</scope>
    <source>
        <strain evidence="2">MHco3</strain>
    </source>
</reference>
<evidence type="ECO:0000313" key="1">
    <source>
        <dbReference type="Proteomes" id="UP000025227"/>
    </source>
</evidence>
<evidence type="ECO:0000313" key="2">
    <source>
        <dbReference type="WBParaSite" id="HCON_00000910-00001"/>
    </source>
</evidence>
<dbReference type="WBParaSite" id="HCON_00000910-00001">
    <property type="protein sequence ID" value="HCON_00000910-00001"/>
    <property type="gene ID" value="HCON_00000910"/>
</dbReference>
<proteinExistence type="predicted"/>
<sequence>MEWKDIGVKVNGRYLYLQVTSCITPNIEQAEQMLAKFDNDCGKIGLPLNLTKTMFMRDGLVPGALFTLKGTNISECFTYVPGGYARYCARWGL</sequence>
<keyword evidence="1" id="KW-1185">Reference proteome</keyword>
<accession>A0A7I5E4Z6</accession>
<protein>
    <submittedName>
        <fullName evidence="2">Reverse transcriptase domain-containing protein</fullName>
    </submittedName>
</protein>
<name>A0A7I5E4Z6_HAECO</name>
<dbReference type="Proteomes" id="UP000025227">
    <property type="component" value="Unplaced"/>
</dbReference>
<organism evidence="1 2">
    <name type="scientific">Haemonchus contortus</name>
    <name type="common">Barber pole worm</name>
    <dbReference type="NCBI Taxonomy" id="6289"/>
    <lineage>
        <taxon>Eukaryota</taxon>
        <taxon>Metazoa</taxon>
        <taxon>Ecdysozoa</taxon>
        <taxon>Nematoda</taxon>
        <taxon>Chromadorea</taxon>
        <taxon>Rhabditida</taxon>
        <taxon>Rhabditina</taxon>
        <taxon>Rhabditomorpha</taxon>
        <taxon>Strongyloidea</taxon>
        <taxon>Trichostrongylidae</taxon>
        <taxon>Haemonchus</taxon>
    </lineage>
</organism>
<dbReference type="AlphaFoldDB" id="A0A7I5E4Z6"/>